<dbReference type="InterPro" id="IPR001478">
    <property type="entry name" value="PDZ"/>
</dbReference>
<dbReference type="FunFam" id="1.10.287.160:FF:000007">
    <property type="entry name" value="Rhophilin-2"/>
    <property type="match status" value="1"/>
</dbReference>
<dbReference type="InterPro" id="IPR004328">
    <property type="entry name" value="BRO1_dom"/>
</dbReference>
<dbReference type="SMART" id="SM00228">
    <property type="entry name" value="PDZ"/>
    <property type="match status" value="1"/>
</dbReference>
<dbReference type="SMART" id="SM00742">
    <property type="entry name" value="Hr1"/>
    <property type="match status" value="1"/>
</dbReference>
<keyword evidence="8" id="KW-1185">Reference proteome</keyword>
<reference evidence="7" key="1">
    <citation type="submission" date="2025-08" db="UniProtKB">
        <authorList>
            <consortium name="Ensembl"/>
        </authorList>
    </citation>
    <scope>IDENTIFICATION</scope>
</reference>
<evidence type="ECO:0000313" key="7">
    <source>
        <dbReference type="Ensembl" id="ENSNBRP00000007192.1"/>
    </source>
</evidence>
<dbReference type="InterPro" id="IPR038499">
    <property type="entry name" value="BRO1_sf"/>
</dbReference>
<keyword evidence="2 3" id="KW-0175">Coiled coil</keyword>
<dbReference type="InterPro" id="IPR036274">
    <property type="entry name" value="HR1_rpt_sf"/>
</dbReference>
<dbReference type="Pfam" id="PF03097">
    <property type="entry name" value="BRO1"/>
    <property type="match status" value="1"/>
</dbReference>
<dbReference type="AlphaFoldDB" id="A0A3Q4GU95"/>
<dbReference type="Pfam" id="PF00595">
    <property type="entry name" value="PDZ"/>
    <property type="match status" value="1"/>
</dbReference>
<comment type="similarity">
    <text evidence="1">Belongs to the RHPN family.</text>
</comment>
<dbReference type="Pfam" id="PF02185">
    <property type="entry name" value="HR1"/>
    <property type="match status" value="1"/>
</dbReference>
<protein>
    <submittedName>
        <fullName evidence="7">Rhophilin, Rho GTPase binding protein 1</fullName>
    </submittedName>
</protein>
<dbReference type="InterPro" id="IPR011072">
    <property type="entry name" value="HR1_rho-bd"/>
</dbReference>
<accession>A0A3Q4GU95</accession>
<feature type="domain" description="REM-1" evidence="6">
    <location>
        <begin position="26"/>
        <end position="100"/>
    </location>
</feature>
<feature type="domain" description="BRO1" evidence="5">
    <location>
        <begin position="111"/>
        <end position="486"/>
    </location>
</feature>
<dbReference type="PROSITE" id="PS51860">
    <property type="entry name" value="REM_1"/>
    <property type="match status" value="1"/>
</dbReference>
<evidence type="ECO:0000259" key="6">
    <source>
        <dbReference type="PROSITE" id="PS51860"/>
    </source>
</evidence>
<evidence type="ECO:0000256" key="2">
    <source>
        <dbReference type="PROSITE-ProRule" id="PRU01207"/>
    </source>
</evidence>
<dbReference type="CDD" id="cd11633">
    <property type="entry name" value="HR1_Rhophilin-1"/>
    <property type="match status" value="1"/>
</dbReference>
<dbReference type="SUPFAM" id="SSF46585">
    <property type="entry name" value="HR1 repeat"/>
    <property type="match status" value="1"/>
</dbReference>
<evidence type="ECO:0000313" key="8">
    <source>
        <dbReference type="Proteomes" id="UP000261580"/>
    </source>
</evidence>
<dbReference type="InterPro" id="IPR036034">
    <property type="entry name" value="PDZ_sf"/>
</dbReference>
<sequence>FFCFVFLQHVSQLEKHNRTYTDPGCDPLAQTQRSKLQHRRARINQQINKEMRMRTGAENLFRATTNNKVKETVALELSFVNSNLQLLKEELEELNSSMDVYQTDSEAVNVPMIPLGLKETKEVDVTVAIKDFICEHYGEDSFLYDKEIKELMELRQAMRTPSRNQAGLELLMEYYNQLYYLDQRFFSAQKNLGVHFHWYDSLTGVPSCQRALAFEKGSVLFNIGALYTQIGARQDRSATAGIDRAIDAFQRAAGAFNYLKENFSNAPSLDMSSPSLCMLVRLMLAQVQECVFERITLTTQDTHFTSQLRLAQEAARVSKYILQQTMTQPLMKDYVPFSWVSMVQVKSEHFRALSHYYAAVALCDHMCKYKIYSHLYSHSLKPFFNNNFCLHEGKAHLRRAVIRHEEAMRVHSLCKILRKMDILQDVLSATHKRSLDKYSELDREDDFDEIAEAPEIQSHTHQKPDIIPPNFSTVKVTDIFQRLGPLSVFCARARWGPMRVICLNKREGGLGLTLRGDSPVLVAGVVPGGWAEEAGLREGDYIVAVDGKDCKWAKHGEVVHMLKSCSDRGVEISVVTLHSHDTQVNMCMSYVGAVMLSLCSDKENTRHRLLSGAKGQSSASLLNWNRKKKREGSTITKRLGSAFSLSFGSIRDTEAMY</sequence>
<dbReference type="GO" id="GO:0007165">
    <property type="term" value="P:signal transduction"/>
    <property type="evidence" value="ECO:0007669"/>
    <property type="project" value="InterPro"/>
</dbReference>
<feature type="domain" description="PDZ" evidence="4">
    <location>
        <begin position="500"/>
        <end position="564"/>
    </location>
</feature>
<dbReference type="GO" id="GO:0051497">
    <property type="term" value="P:negative regulation of stress fiber assembly"/>
    <property type="evidence" value="ECO:0007669"/>
    <property type="project" value="TreeGrafter"/>
</dbReference>
<dbReference type="PANTHER" id="PTHR23031">
    <property type="entry name" value="RHOPHILIN"/>
    <property type="match status" value="1"/>
</dbReference>
<evidence type="ECO:0000259" key="4">
    <source>
        <dbReference type="PROSITE" id="PS50106"/>
    </source>
</evidence>
<dbReference type="Ensembl" id="ENSNBRT00000007395.1">
    <property type="protein sequence ID" value="ENSNBRP00000007192.1"/>
    <property type="gene ID" value="ENSNBRG00000005515.1"/>
</dbReference>
<dbReference type="SUPFAM" id="SSF50156">
    <property type="entry name" value="PDZ domain-like"/>
    <property type="match status" value="1"/>
</dbReference>
<dbReference type="InterPro" id="IPR047138">
    <property type="entry name" value="RHPN1_2"/>
</dbReference>
<dbReference type="SMART" id="SM01041">
    <property type="entry name" value="BRO1"/>
    <property type="match status" value="1"/>
</dbReference>
<dbReference type="GeneTree" id="ENSGT00940000153837"/>
<dbReference type="PROSITE" id="PS51180">
    <property type="entry name" value="BRO1"/>
    <property type="match status" value="1"/>
</dbReference>
<dbReference type="Bgee" id="ENSNBRG00000005515">
    <property type="expression patterns" value="Expressed in testis"/>
</dbReference>
<evidence type="ECO:0000259" key="5">
    <source>
        <dbReference type="PROSITE" id="PS51180"/>
    </source>
</evidence>
<proteinExistence type="inferred from homology"/>
<dbReference type="PANTHER" id="PTHR23031:SF6">
    <property type="entry name" value="RHOPHILIN-1"/>
    <property type="match status" value="1"/>
</dbReference>
<reference evidence="7" key="2">
    <citation type="submission" date="2025-09" db="UniProtKB">
        <authorList>
            <consortium name="Ensembl"/>
        </authorList>
    </citation>
    <scope>IDENTIFICATION</scope>
</reference>
<feature type="coiled-coil region" evidence="3">
    <location>
        <begin position="77"/>
        <end position="104"/>
    </location>
</feature>
<evidence type="ECO:0000256" key="1">
    <source>
        <dbReference type="ARBA" id="ARBA00010369"/>
    </source>
</evidence>
<organism evidence="7 8">
    <name type="scientific">Neolamprologus brichardi</name>
    <name type="common">Fairy cichlid</name>
    <name type="synonym">Lamprologus brichardi</name>
    <dbReference type="NCBI Taxonomy" id="32507"/>
    <lineage>
        <taxon>Eukaryota</taxon>
        <taxon>Metazoa</taxon>
        <taxon>Chordata</taxon>
        <taxon>Craniata</taxon>
        <taxon>Vertebrata</taxon>
        <taxon>Euteleostomi</taxon>
        <taxon>Actinopterygii</taxon>
        <taxon>Neopterygii</taxon>
        <taxon>Teleostei</taxon>
        <taxon>Neoteleostei</taxon>
        <taxon>Acanthomorphata</taxon>
        <taxon>Ovalentaria</taxon>
        <taxon>Cichlomorphae</taxon>
        <taxon>Cichliformes</taxon>
        <taxon>Cichlidae</taxon>
        <taxon>African cichlids</taxon>
        <taxon>Pseudocrenilabrinae</taxon>
        <taxon>Lamprologini</taxon>
        <taxon>Neolamprologus</taxon>
    </lineage>
</organism>
<dbReference type="CDD" id="cd06712">
    <property type="entry name" value="PDZ_rhophilin-like"/>
    <property type="match status" value="1"/>
</dbReference>
<name>A0A3Q4GU95_NEOBR</name>
<dbReference type="Gene3D" id="2.30.42.10">
    <property type="match status" value="1"/>
</dbReference>
<dbReference type="Gene3D" id="1.25.40.280">
    <property type="entry name" value="alix/aip1 like domains"/>
    <property type="match status" value="1"/>
</dbReference>
<dbReference type="PROSITE" id="PS50106">
    <property type="entry name" value="PDZ"/>
    <property type="match status" value="1"/>
</dbReference>
<evidence type="ECO:0000256" key="3">
    <source>
        <dbReference type="SAM" id="Coils"/>
    </source>
</evidence>
<dbReference type="Proteomes" id="UP000261580">
    <property type="component" value="Unassembled WGS sequence"/>
</dbReference>
<dbReference type="Gene3D" id="1.10.287.160">
    <property type="entry name" value="HR1 repeat"/>
    <property type="match status" value="1"/>
</dbReference>